<reference evidence="1" key="1">
    <citation type="submission" date="2014-05" db="EMBL/GenBank/DDBJ databases">
        <authorList>
            <person name="Chronopoulou M."/>
        </authorList>
    </citation>
    <scope>NUCLEOTIDE SEQUENCE</scope>
    <source>
        <tissue evidence="1">Whole organism</tissue>
    </source>
</reference>
<proteinExistence type="predicted"/>
<evidence type="ECO:0000313" key="1">
    <source>
        <dbReference type="EMBL" id="CDW18883.1"/>
    </source>
</evidence>
<protein>
    <submittedName>
        <fullName evidence="1">Uncharacterized protein</fullName>
    </submittedName>
</protein>
<dbReference type="EMBL" id="HACA01001522">
    <property type="protein sequence ID" value="CDW18883.1"/>
    <property type="molecule type" value="Transcribed_RNA"/>
</dbReference>
<dbReference type="AlphaFoldDB" id="A0A0K2SYS1"/>
<accession>A0A0K2SYS1</accession>
<feature type="non-terminal residue" evidence="1">
    <location>
        <position position="1"/>
    </location>
</feature>
<name>A0A0K2SYS1_LEPSM</name>
<organism evidence="1">
    <name type="scientific">Lepeophtheirus salmonis</name>
    <name type="common">Salmon louse</name>
    <name type="synonym">Caligus salmonis</name>
    <dbReference type="NCBI Taxonomy" id="72036"/>
    <lineage>
        <taxon>Eukaryota</taxon>
        <taxon>Metazoa</taxon>
        <taxon>Ecdysozoa</taxon>
        <taxon>Arthropoda</taxon>
        <taxon>Crustacea</taxon>
        <taxon>Multicrustacea</taxon>
        <taxon>Hexanauplia</taxon>
        <taxon>Copepoda</taxon>
        <taxon>Siphonostomatoida</taxon>
        <taxon>Caligidae</taxon>
        <taxon>Lepeophtheirus</taxon>
    </lineage>
</organism>
<sequence>AHFGGHGSSQRESFLKIIRYVNTEVVDRASPCKSLPYFFISKKSTTLPCTLYITKVNFASLTAYSSTHKDSA</sequence>